<evidence type="ECO:0000313" key="1">
    <source>
        <dbReference type="EMBL" id="KKK12180.1"/>
    </source>
</evidence>
<protein>
    <recommendedName>
        <fullName evidence="3">Aminoglycoside phosphotransferase domain-containing protein</fullName>
    </recommendedName>
</protein>
<gene>
    <name evidence="1" type="ORF">ARAM_006517</name>
</gene>
<reference evidence="1 2" key="1">
    <citation type="submission" date="2015-02" db="EMBL/GenBank/DDBJ databases">
        <title>Draft Genome Sequences of Two Closely-Related Aflatoxigenic Aspergillus Species Obtained from the Cote d'Ivoire.</title>
        <authorList>
            <person name="Moore G.G."/>
            <person name="Beltz S.B."/>
            <person name="Mack B.M."/>
        </authorList>
    </citation>
    <scope>NUCLEOTIDE SEQUENCE [LARGE SCALE GENOMIC DNA]</scope>
    <source>
        <strain evidence="1 2">SRRC1468</strain>
    </source>
</reference>
<dbReference type="InterPro" id="IPR051678">
    <property type="entry name" value="AGP_Transferase"/>
</dbReference>
<evidence type="ECO:0000313" key="2">
    <source>
        <dbReference type="Proteomes" id="UP000034291"/>
    </source>
</evidence>
<keyword evidence="2" id="KW-1185">Reference proteome</keyword>
<evidence type="ECO:0008006" key="3">
    <source>
        <dbReference type="Google" id="ProtNLM"/>
    </source>
</evidence>
<dbReference type="PANTHER" id="PTHR21310:SF37">
    <property type="entry name" value="AMINOGLYCOSIDE PHOSPHOTRANSFERASE DOMAIN-CONTAINING PROTEIN"/>
    <property type="match status" value="1"/>
</dbReference>
<dbReference type="InterPro" id="IPR011009">
    <property type="entry name" value="Kinase-like_dom_sf"/>
</dbReference>
<comment type="caution">
    <text evidence="1">The sequence shown here is derived from an EMBL/GenBank/DDBJ whole genome shotgun (WGS) entry which is preliminary data.</text>
</comment>
<proteinExistence type="predicted"/>
<dbReference type="PANTHER" id="PTHR21310">
    <property type="entry name" value="AMINOGLYCOSIDE PHOSPHOTRANSFERASE-RELATED-RELATED"/>
    <property type="match status" value="1"/>
</dbReference>
<sequence length="512" mass="58325">MRKRYLLKNSITYSTAKEREDNILHQLQYRDAQTRFFSSLNQNTDWIRSAVTHHLCLGSLDQCRVAEPDAWIHGSFNVCIPVAIDGWNGRKQPGNQVIIRFPLPYRVGEEFRPGNGDEKVLCEAGTYAWLQDNCPDVPIPRLYGFGLSTGESFTQIDHLPIFNKYFQKLRRRCLSFLGLKVPSSYVPNNQANPRSIGVGYLLIENIEKSQGTMLSNTWLENQSNAELRANFFRSLSKILLSISRIPLPRIGSFIIDKNGYLLLANRPLSMEIQMLENEGIPTDIARDATYSTVESYTADLLYIHDSRLRSQPNAVNDVSDCSIQMATLTAMRAVLPGFFSREFRRGPFILTLTDLHESNIFVDQNWNITCLVDLEWACSRPIEMVEPPYWLTGKGVDQIDADEYDIPRRELTDIIAAEEAAHTDKEIPRLSKVLDHTWATGTFWVTLALSSPSGLFTIFAKHIYPQFLCDGSPADGALPFLWAKNAPRFVIRKVAEKKEYDQKLQIAFEDLT</sequence>
<accession>A0A0F8W2P6</accession>
<organism evidence="1 2">
    <name type="scientific">Aspergillus rambellii</name>
    <dbReference type="NCBI Taxonomy" id="308745"/>
    <lineage>
        <taxon>Eukaryota</taxon>
        <taxon>Fungi</taxon>
        <taxon>Dikarya</taxon>
        <taxon>Ascomycota</taxon>
        <taxon>Pezizomycotina</taxon>
        <taxon>Eurotiomycetes</taxon>
        <taxon>Eurotiomycetidae</taxon>
        <taxon>Eurotiales</taxon>
        <taxon>Aspergillaceae</taxon>
        <taxon>Aspergillus</taxon>
        <taxon>Aspergillus subgen. Nidulantes</taxon>
    </lineage>
</organism>
<dbReference type="OrthoDB" id="3645574at2759"/>
<dbReference type="SUPFAM" id="SSF56112">
    <property type="entry name" value="Protein kinase-like (PK-like)"/>
    <property type="match status" value="1"/>
</dbReference>
<dbReference type="STRING" id="308745.A0A0F8W2P6"/>
<dbReference type="Proteomes" id="UP000034291">
    <property type="component" value="Unassembled WGS sequence"/>
</dbReference>
<name>A0A0F8W2P6_9EURO</name>
<dbReference type="EMBL" id="JZBS01004102">
    <property type="protein sequence ID" value="KKK12180.1"/>
    <property type="molecule type" value="Genomic_DNA"/>
</dbReference>
<dbReference type="AlphaFoldDB" id="A0A0F8W2P6"/>